<evidence type="ECO:0000313" key="1">
    <source>
        <dbReference type="Ensembl" id="ENSCSAVP00000004442.1"/>
    </source>
</evidence>
<reference evidence="2" key="1">
    <citation type="submission" date="2003-08" db="EMBL/GenBank/DDBJ databases">
        <authorList>
            <person name="Birren B."/>
            <person name="Nusbaum C."/>
            <person name="Abebe A."/>
            <person name="Abouelleil A."/>
            <person name="Adekoya E."/>
            <person name="Ait-zahra M."/>
            <person name="Allen N."/>
            <person name="Allen T."/>
            <person name="An P."/>
            <person name="Anderson M."/>
            <person name="Anderson S."/>
            <person name="Arachchi H."/>
            <person name="Armbruster J."/>
            <person name="Bachantsang P."/>
            <person name="Baldwin J."/>
            <person name="Barry A."/>
            <person name="Bayul T."/>
            <person name="Blitshsteyn B."/>
            <person name="Bloom T."/>
            <person name="Blye J."/>
            <person name="Boguslavskiy L."/>
            <person name="Borowsky M."/>
            <person name="Boukhgalter B."/>
            <person name="Brunache A."/>
            <person name="Butler J."/>
            <person name="Calixte N."/>
            <person name="Calvo S."/>
            <person name="Camarata J."/>
            <person name="Campo K."/>
            <person name="Chang J."/>
            <person name="Cheshatsang Y."/>
            <person name="Citroen M."/>
            <person name="Collymore A."/>
            <person name="Considine T."/>
            <person name="Cook A."/>
            <person name="Cooke P."/>
            <person name="Corum B."/>
            <person name="Cuomo C."/>
            <person name="David R."/>
            <person name="Dawoe T."/>
            <person name="Degray S."/>
            <person name="Dodge S."/>
            <person name="Dooley K."/>
            <person name="Dorje P."/>
            <person name="Dorjee K."/>
            <person name="Dorris L."/>
            <person name="Duffey N."/>
            <person name="Dupes A."/>
            <person name="Elkins T."/>
            <person name="Engels R."/>
            <person name="Erickson J."/>
            <person name="Farina A."/>
            <person name="Faro S."/>
            <person name="Ferreira P."/>
            <person name="Fischer H."/>
            <person name="Fitzgerald M."/>
            <person name="Foley K."/>
            <person name="Gage D."/>
            <person name="Galagan J."/>
            <person name="Gearin G."/>
            <person name="Gnerre S."/>
            <person name="Gnirke A."/>
            <person name="Goyette A."/>
            <person name="Graham J."/>
            <person name="Grandbois E."/>
            <person name="Gyaltsen K."/>
            <person name="Hafez N."/>
            <person name="Hagopian D."/>
            <person name="Hagos B."/>
            <person name="Hall J."/>
            <person name="Hatcher B."/>
            <person name="Heller A."/>
            <person name="Higgins H."/>
            <person name="Honan T."/>
            <person name="Horn A."/>
            <person name="Houde N."/>
            <person name="Hughes L."/>
            <person name="Hulme W."/>
            <person name="Husby E."/>
            <person name="Iliev I."/>
            <person name="Jaffe D."/>
            <person name="Jones C."/>
            <person name="Kamal M."/>
            <person name="Kamat A."/>
            <person name="Kamvysselis M."/>
            <person name="Karlsson E."/>
            <person name="Kells C."/>
            <person name="Kieu A."/>
            <person name="Kisner P."/>
            <person name="Kodira C."/>
            <person name="Kulbokas E."/>
            <person name="Labutti K."/>
            <person name="Lama D."/>
            <person name="Landers T."/>
            <person name="Leger J."/>
            <person name="Levine S."/>
            <person name="Lewis D."/>
            <person name="Lewis T."/>
            <person name="Lindblad-toh K."/>
            <person name="Liu X."/>
            <person name="Lokyitsang T."/>
            <person name="Lokyitsang Y."/>
            <person name="Lucien O."/>
            <person name="Lui A."/>
            <person name="Ma L.J."/>
            <person name="Mabbitt R."/>
            <person name="Macdonald J."/>
            <person name="Maclean C."/>
            <person name="Major J."/>
            <person name="Manning J."/>
            <person name="Marabella R."/>
            <person name="Maru K."/>
            <person name="Matthews C."/>
            <person name="Mauceli E."/>
            <person name="Mccarthy M."/>
            <person name="Mcdonough S."/>
            <person name="Mcghee T."/>
            <person name="Meldrim J."/>
            <person name="Meneus L."/>
            <person name="Mesirov J."/>
            <person name="Mihalev A."/>
            <person name="Mihova T."/>
            <person name="Mikkelsen T."/>
            <person name="Mlenga V."/>
            <person name="Moru K."/>
            <person name="Mozes J."/>
            <person name="Mulrain L."/>
            <person name="Munson G."/>
            <person name="Naylor J."/>
            <person name="Newes C."/>
            <person name="Nguyen C."/>
            <person name="Nguyen N."/>
            <person name="Nguyen T."/>
            <person name="Nicol R."/>
            <person name="Nielsen C."/>
            <person name="Nizzari M."/>
            <person name="Norbu C."/>
            <person name="Norbu N."/>
            <person name="O'donnell P."/>
            <person name="Okoawo O."/>
            <person name="O'leary S."/>
            <person name="Omotosho B."/>
            <person name="O'neill K."/>
            <person name="Osman S."/>
            <person name="Parker S."/>
            <person name="Perrin D."/>
            <person name="Phunkhang P."/>
            <person name="Piqani B."/>
            <person name="Purcell S."/>
            <person name="Rachupka T."/>
            <person name="Ramasamy U."/>
            <person name="Rameau R."/>
            <person name="Ray V."/>
            <person name="Raymond C."/>
            <person name="Retta R."/>
            <person name="Richardson S."/>
            <person name="Rise C."/>
            <person name="Rodriguez J."/>
            <person name="Rogers J."/>
            <person name="Rogov P."/>
            <person name="Rutman M."/>
            <person name="Schupbach R."/>
            <person name="Seaman C."/>
            <person name="Settipalli S."/>
            <person name="Sharpe T."/>
            <person name="Sheridan J."/>
            <person name="Sherpa N."/>
            <person name="Shi J."/>
            <person name="Smirnov S."/>
            <person name="Smith C."/>
            <person name="Sougnez C."/>
            <person name="Spencer B."/>
            <person name="Stalker J."/>
            <person name="Stange-thomann N."/>
            <person name="Stavropoulos S."/>
            <person name="Stetson K."/>
            <person name="Stone C."/>
            <person name="Stone S."/>
            <person name="Stubbs M."/>
            <person name="Talamas J."/>
            <person name="Tchuinga P."/>
            <person name="Tenzing P."/>
            <person name="Tesfaye S."/>
            <person name="Theodore J."/>
            <person name="Thoulutsang Y."/>
            <person name="Topham K."/>
            <person name="Towey S."/>
            <person name="Tsamla T."/>
            <person name="Tsomo N."/>
            <person name="Vallee D."/>
            <person name="Vassiliev H."/>
            <person name="Venkataraman V."/>
            <person name="Vinson J."/>
            <person name="Vo A."/>
            <person name="Wade C."/>
            <person name="Wang S."/>
            <person name="Wangchuk T."/>
            <person name="Wangdi T."/>
            <person name="Whittaker C."/>
            <person name="Wilkinson J."/>
            <person name="Wu Y."/>
            <person name="Wyman D."/>
            <person name="Yadav S."/>
            <person name="Yang S."/>
            <person name="Yang X."/>
            <person name="Yeager S."/>
            <person name="Yee E."/>
            <person name="Young G."/>
            <person name="Zainoun J."/>
            <person name="Zembeck L."/>
            <person name="Zimmer A."/>
            <person name="Zody M."/>
            <person name="Lander E."/>
        </authorList>
    </citation>
    <scope>NUCLEOTIDE SEQUENCE [LARGE SCALE GENOMIC DNA]</scope>
</reference>
<dbReference type="Ensembl" id="ENSCSAVT00000004506.1">
    <property type="protein sequence ID" value="ENSCSAVP00000004442.1"/>
    <property type="gene ID" value="ENSCSAVG00000002631.1"/>
</dbReference>
<name>H2YGJ3_CIOSA</name>
<reference evidence="1" key="3">
    <citation type="submission" date="2025-09" db="UniProtKB">
        <authorList>
            <consortium name="Ensembl"/>
        </authorList>
    </citation>
    <scope>IDENTIFICATION</scope>
</reference>
<accession>H2YGJ3</accession>
<proteinExistence type="predicted"/>
<evidence type="ECO:0000313" key="2">
    <source>
        <dbReference type="Proteomes" id="UP000007875"/>
    </source>
</evidence>
<keyword evidence="2" id="KW-1185">Reference proteome</keyword>
<dbReference type="Proteomes" id="UP000007875">
    <property type="component" value="Unassembled WGS sequence"/>
</dbReference>
<dbReference type="InParanoid" id="H2YGJ3"/>
<organism evidence="1 2">
    <name type="scientific">Ciona savignyi</name>
    <name type="common">Pacific transparent sea squirt</name>
    <dbReference type="NCBI Taxonomy" id="51511"/>
    <lineage>
        <taxon>Eukaryota</taxon>
        <taxon>Metazoa</taxon>
        <taxon>Chordata</taxon>
        <taxon>Tunicata</taxon>
        <taxon>Ascidiacea</taxon>
        <taxon>Phlebobranchia</taxon>
        <taxon>Cionidae</taxon>
        <taxon>Ciona</taxon>
    </lineage>
</organism>
<dbReference type="AlphaFoldDB" id="H2YGJ3"/>
<reference evidence="1" key="2">
    <citation type="submission" date="2025-08" db="UniProtKB">
        <authorList>
            <consortium name="Ensembl"/>
        </authorList>
    </citation>
    <scope>IDENTIFICATION</scope>
</reference>
<protein>
    <submittedName>
        <fullName evidence="1">Uncharacterized protein</fullName>
    </submittedName>
</protein>
<sequence length="166" mass="19125">MASIKRLFKSFLAKTKRESDWPRSSKINCDDEPPKVLFSRVVNEVTDDFGIENLNQGEMNKTDKILLTRDKVKRSKSLSHNKDSRKISSIERSTDGKFRVSEVNSSEDLSIRKSSFLGKMRYPQKINQKITSRRPVSDCFIPRETQVLFDGTEVIEEEGMLEIDCS</sequence>
<dbReference type="HOGENOM" id="CLU_1606381_0_0_1"/>
<dbReference type="GeneTree" id="ENSGT00660000097354"/>